<accession>A0A7E4W5G4</accession>
<protein>
    <submittedName>
        <fullName evidence="2">FERM domain-containing protein</fullName>
    </submittedName>
</protein>
<dbReference type="WBParaSite" id="Pan_g7237.t1">
    <property type="protein sequence ID" value="Pan_g7237.t1"/>
    <property type="gene ID" value="Pan_g7237"/>
</dbReference>
<proteinExistence type="predicted"/>
<reference evidence="1" key="1">
    <citation type="journal article" date="2013" name="Genetics">
        <title>The draft genome and transcriptome of Panagrellus redivivus are shaped by the harsh demands of a free-living lifestyle.</title>
        <authorList>
            <person name="Srinivasan J."/>
            <person name="Dillman A.R."/>
            <person name="Macchietto M.G."/>
            <person name="Heikkinen L."/>
            <person name="Lakso M."/>
            <person name="Fracchia K.M."/>
            <person name="Antoshechkin I."/>
            <person name="Mortazavi A."/>
            <person name="Wong G."/>
            <person name="Sternberg P.W."/>
        </authorList>
    </citation>
    <scope>NUCLEOTIDE SEQUENCE [LARGE SCALE GENOMIC DNA]</scope>
    <source>
        <strain evidence="1">MT8872</strain>
    </source>
</reference>
<dbReference type="Proteomes" id="UP000492821">
    <property type="component" value="Unassembled WGS sequence"/>
</dbReference>
<keyword evidence="1" id="KW-1185">Reference proteome</keyword>
<sequence>MPYPLSKLAYGLRCRLRELATPREVYELQLAAPHLAGLQPIQKIVNIDDVVIFEFRNDGLRLSLHKKKYEYCNKTLFRLTHVLAFIYVMALTDLDVIHGQYLLDVSYIAFYHSHITLELIKKLAKSTNDNVGSIEFKKCRIDLDVTLDAITAMFGNIAICSPGSNVKIYRPKPEY</sequence>
<reference evidence="2" key="2">
    <citation type="submission" date="2020-10" db="UniProtKB">
        <authorList>
            <consortium name="WormBaseParasite"/>
        </authorList>
    </citation>
    <scope>IDENTIFICATION</scope>
</reference>
<dbReference type="AlphaFoldDB" id="A0A7E4W5G4"/>
<evidence type="ECO:0000313" key="1">
    <source>
        <dbReference type="Proteomes" id="UP000492821"/>
    </source>
</evidence>
<evidence type="ECO:0000313" key="2">
    <source>
        <dbReference type="WBParaSite" id="Pan_g7237.t1"/>
    </source>
</evidence>
<name>A0A7E4W5G4_PANRE</name>
<organism evidence="1 2">
    <name type="scientific">Panagrellus redivivus</name>
    <name type="common">Microworm</name>
    <dbReference type="NCBI Taxonomy" id="6233"/>
    <lineage>
        <taxon>Eukaryota</taxon>
        <taxon>Metazoa</taxon>
        <taxon>Ecdysozoa</taxon>
        <taxon>Nematoda</taxon>
        <taxon>Chromadorea</taxon>
        <taxon>Rhabditida</taxon>
        <taxon>Tylenchina</taxon>
        <taxon>Panagrolaimomorpha</taxon>
        <taxon>Panagrolaimoidea</taxon>
        <taxon>Panagrolaimidae</taxon>
        <taxon>Panagrellus</taxon>
    </lineage>
</organism>